<organism evidence="1 2">
    <name type="scientific">Vanilla planifolia</name>
    <name type="common">Vanilla</name>
    <dbReference type="NCBI Taxonomy" id="51239"/>
    <lineage>
        <taxon>Eukaryota</taxon>
        <taxon>Viridiplantae</taxon>
        <taxon>Streptophyta</taxon>
        <taxon>Embryophyta</taxon>
        <taxon>Tracheophyta</taxon>
        <taxon>Spermatophyta</taxon>
        <taxon>Magnoliopsida</taxon>
        <taxon>Liliopsida</taxon>
        <taxon>Asparagales</taxon>
        <taxon>Orchidaceae</taxon>
        <taxon>Vanilloideae</taxon>
        <taxon>Vanilleae</taxon>
        <taxon>Vanilla</taxon>
    </lineage>
</organism>
<reference evidence="1 2" key="1">
    <citation type="journal article" date="2020" name="Nat. Food">
        <title>A phased Vanilla planifolia genome enables genetic improvement of flavour and production.</title>
        <authorList>
            <person name="Hasing T."/>
            <person name="Tang H."/>
            <person name="Brym M."/>
            <person name="Khazi F."/>
            <person name="Huang T."/>
            <person name="Chambers A.H."/>
        </authorList>
    </citation>
    <scope>NUCLEOTIDE SEQUENCE [LARGE SCALE GENOMIC DNA]</scope>
    <source>
        <tissue evidence="1">Leaf</tissue>
    </source>
</reference>
<comment type="caution">
    <text evidence="1">The sequence shown here is derived from an EMBL/GenBank/DDBJ whole genome shotgun (WGS) entry which is preliminary data.</text>
</comment>
<evidence type="ECO:0000313" key="2">
    <source>
        <dbReference type="Proteomes" id="UP000639772"/>
    </source>
</evidence>
<dbReference type="Proteomes" id="UP000639772">
    <property type="component" value="Chromosome 7"/>
</dbReference>
<gene>
    <name evidence="1" type="ORF">HPP92_015178</name>
</gene>
<sequence>MRLLFPIAASLSSKLQDCCPSLPSLSAQVEILKKDKMRKLSMSIWRQAMKNNQKLREDVVIKEIVNLLLSEKEHHTIHIISPVHSWRRSRQVASGRRCHLRVQVIVVIVVVTLASAHSSSHRFEGGQSVDFHFDFGDVGRNRRDLRHYIAKGKGRAVIFGGGREKGGVGEEWRTGVHKFVQRGWWGPRQVGWLMLDDGDTHCTTCPEDAPTLF</sequence>
<accession>A0A835UVG4</accession>
<protein>
    <submittedName>
        <fullName evidence="1">Uncharacterized protein</fullName>
    </submittedName>
</protein>
<name>A0A835UVG4_VANPL</name>
<dbReference type="AlphaFoldDB" id="A0A835UVG4"/>
<dbReference type="EMBL" id="JADCNM010000007">
    <property type="protein sequence ID" value="KAG0475492.1"/>
    <property type="molecule type" value="Genomic_DNA"/>
</dbReference>
<proteinExistence type="predicted"/>
<evidence type="ECO:0000313" key="1">
    <source>
        <dbReference type="EMBL" id="KAG0475492.1"/>
    </source>
</evidence>